<dbReference type="AlphaFoldDB" id="K6D429"/>
<feature type="transmembrane region" description="Helical" evidence="15">
    <location>
        <begin position="350"/>
        <end position="372"/>
    </location>
</feature>
<dbReference type="Pfam" id="PF00512">
    <property type="entry name" value="HisKA"/>
    <property type="match status" value="1"/>
</dbReference>
<reference evidence="17 18" key="1">
    <citation type="journal article" date="2012" name="Front. Microbiol.">
        <title>Redundancy and modularity in membrane-associated dissimilatory nitrate reduction in Bacillus.</title>
        <authorList>
            <person name="Heylen K."/>
            <person name="Keltjens J."/>
        </authorList>
    </citation>
    <scope>NUCLEOTIDE SEQUENCE [LARGE SCALE GENOMIC DNA]</scope>
    <source>
        <strain evidence="17 18">LMG 9581</strain>
    </source>
</reference>
<accession>K6D429</accession>
<keyword evidence="14" id="KW-0175">Coiled coil</keyword>
<evidence type="ECO:0000313" key="18">
    <source>
        <dbReference type="Proteomes" id="UP000006315"/>
    </source>
</evidence>
<evidence type="ECO:0000256" key="9">
    <source>
        <dbReference type="ARBA" id="ARBA00022777"/>
    </source>
</evidence>
<comment type="subcellular location">
    <subcellularLocation>
        <location evidence="2">Cell membrane</location>
        <topology evidence="2">Multi-pass membrane protein</topology>
    </subcellularLocation>
</comment>
<comment type="caution">
    <text evidence="17">The sequence shown here is derived from an EMBL/GenBank/DDBJ whole genome shotgun (WGS) entry which is preliminary data.</text>
</comment>
<name>K6D429_SCHAZ</name>
<dbReference type="InterPro" id="IPR003661">
    <property type="entry name" value="HisK_dim/P_dom"/>
</dbReference>
<dbReference type="SUPFAM" id="SSF55874">
    <property type="entry name" value="ATPase domain of HSP90 chaperone/DNA topoisomerase II/histidine kinase"/>
    <property type="match status" value="1"/>
</dbReference>
<dbReference type="PANTHER" id="PTHR45528">
    <property type="entry name" value="SENSOR HISTIDINE KINASE CPXA"/>
    <property type="match status" value="1"/>
</dbReference>
<feature type="transmembrane region" description="Helical" evidence="15">
    <location>
        <begin position="434"/>
        <end position="453"/>
    </location>
</feature>
<dbReference type="FunFam" id="3.30.565.10:FF:000013">
    <property type="entry name" value="Two-component sensor histidine kinase"/>
    <property type="match status" value="1"/>
</dbReference>
<keyword evidence="6" id="KW-0808">Transferase</keyword>
<dbReference type="SMART" id="SM00387">
    <property type="entry name" value="HATPase_c"/>
    <property type="match status" value="1"/>
</dbReference>
<sequence>MATKWKNKIAVIVWILLLSYGINGLLVGFTKADYYFNQNYFQTDDFDHTLNEFIDRLVMFEIGGITSEEAKKKITVTKEEIEEHRYRYGNLNEQITNIKGQYEEKIQDAVTANNEEVVNFLKAERDQKIADITANFTSDDHVRQKIMKEKEAEVDQYFIDRENLRPQFITYKNSFKYYLKNNETGKVYTNLNLNDGPVSQLMNNKNMAFIKNYTDLSIEGRYYSFDYKEQVEQLFNNNKATFEGQIAVPKTSSQTNTVLNEFYDFKKNQATYYIYCLGAIVALILSIFLYKNTAVVRSLSFEKIERYYNKVPVDVKVIMFGVSFIVTWVFLVQGYFLGYWSTFYQLVEGILYNLFWCALFLALTLVQGKLLFDRYKDSSLLKSDWQGALLIRIKEAIKNAFLNRSVGTKVIVNLALVFAFGLGAAVVIIEPKFIIIYIPAMLLVGVPLLILTFKRIGYFNQIIKNTSELASGNFEPDLPIVGKSVLAKLAGNINTLKYGVKASQKEQAKSERLKTELITNVSHDLRTPLTSIITYTELLKTPELGADERDSYLEIIDRKSKRLKVLIDDLFEASKMASGNIELIKEKVDLAQLLEQALAEYNEKISESTLQFRVTNPEKPIYAVVDGQKMWRVFDNIIGNILKYSLENTRVYISMNQNQVGDKVEISFKNIAKYELGGDINELFERFKRGDASRQTEGSGLGLAIAKSIVDLHDGEMEIDVDGDLFKVTILLNLI</sequence>
<feature type="domain" description="Histidine kinase" evidence="16">
    <location>
        <begin position="520"/>
        <end position="735"/>
    </location>
</feature>
<keyword evidence="10" id="KW-0067">ATP-binding</keyword>
<evidence type="ECO:0000256" key="10">
    <source>
        <dbReference type="ARBA" id="ARBA00022840"/>
    </source>
</evidence>
<feature type="transmembrane region" description="Helical" evidence="15">
    <location>
        <begin position="272"/>
        <end position="290"/>
    </location>
</feature>
<evidence type="ECO:0000256" key="5">
    <source>
        <dbReference type="ARBA" id="ARBA00022553"/>
    </source>
</evidence>
<dbReference type="PROSITE" id="PS50109">
    <property type="entry name" value="HIS_KIN"/>
    <property type="match status" value="1"/>
</dbReference>
<dbReference type="Proteomes" id="UP000006315">
    <property type="component" value="Unassembled WGS sequence"/>
</dbReference>
<evidence type="ECO:0000256" key="13">
    <source>
        <dbReference type="ARBA" id="ARBA00023136"/>
    </source>
</evidence>
<dbReference type="FunFam" id="1.10.287.130:FF:000008">
    <property type="entry name" value="Two-component sensor histidine kinase"/>
    <property type="match status" value="1"/>
</dbReference>
<dbReference type="PRINTS" id="PR00344">
    <property type="entry name" value="BCTRLSENSOR"/>
</dbReference>
<feature type="transmembrane region" description="Helical" evidence="15">
    <location>
        <begin position="311"/>
        <end position="330"/>
    </location>
</feature>
<dbReference type="Gene3D" id="3.30.565.10">
    <property type="entry name" value="Histidine kinase-like ATPase, C-terminal domain"/>
    <property type="match status" value="1"/>
</dbReference>
<dbReference type="SMART" id="SM00388">
    <property type="entry name" value="HisKA"/>
    <property type="match status" value="1"/>
</dbReference>
<evidence type="ECO:0000256" key="12">
    <source>
        <dbReference type="ARBA" id="ARBA00023012"/>
    </source>
</evidence>
<dbReference type="STRING" id="1131731.BAZO_19653"/>
<evidence type="ECO:0000256" key="4">
    <source>
        <dbReference type="ARBA" id="ARBA00022475"/>
    </source>
</evidence>
<dbReference type="SUPFAM" id="SSF47384">
    <property type="entry name" value="Homodimeric domain of signal transducing histidine kinase"/>
    <property type="match status" value="1"/>
</dbReference>
<evidence type="ECO:0000256" key="3">
    <source>
        <dbReference type="ARBA" id="ARBA00012438"/>
    </source>
</evidence>
<evidence type="ECO:0000256" key="7">
    <source>
        <dbReference type="ARBA" id="ARBA00022692"/>
    </source>
</evidence>
<comment type="catalytic activity">
    <reaction evidence="1">
        <text>ATP + protein L-histidine = ADP + protein N-phospho-L-histidine.</text>
        <dbReference type="EC" id="2.7.13.3"/>
    </reaction>
</comment>
<dbReference type="CDD" id="cd00082">
    <property type="entry name" value="HisKA"/>
    <property type="match status" value="1"/>
</dbReference>
<feature type="coiled-coil region" evidence="14">
    <location>
        <begin position="584"/>
        <end position="611"/>
    </location>
</feature>
<evidence type="ECO:0000256" key="6">
    <source>
        <dbReference type="ARBA" id="ARBA00022679"/>
    </source>
</evidence>
<evidence type="ECO:0000256" key="11">
    <source>
        <dbReference type="ARBA" id="ARBA00022989"/>
    </source>
</evidence>
<organism evidence="17 18">
    <name type="scientific">Schinkia azotoformans LMG 9581</name>
    <dbReference type="NCBI Taxonomy" id="1131731"/>
    <lineage>
        <taxon>Bacteria</taxon>
        <taxon>Bacillati</taxon>
        <taxon>Bacillota</taxon>
        <taxon>Bacilli</taxon>
        <taxon>Bacillales</taxon>
        <taxon>Bacillaceae</taxon>
        <taxon>Calidifontibacillus/Schinkia group</taxon>
        <taxon>Schinkia</taxon>
    </lineage>
</organism>
<dbReference type="InterPro" id="IPR004358">
    <property type="entry name" value="Sig_transdc_His_kin-like_C"/>
</dbReference>
<dbReference type="PATRIC" id="fig|1131731.3.peg.4008"/>
<evidence type="ECO:0000256" key="8">
    <source>
        <dbReference type="ARBA" id="ARBA00022741"/>
    </source>
</evidence>
<dbReference type="Pfam" id="PF02518">
    <property type="entry name" value="HATPase_c"/>
    <property type="match status" value="1"/>
</dbReference>
<evidence type="ECO:0000313" key="17">
    <source>
        <dbReference type="EMBL" id="EKN63009.1"/>
    </source>
</evidence>
<dbReference type="PANTHER" id="PTHR45528:SF1">
    <property type="entry name" value="SENSOR HISTIDINE KINASE CPXA"/>
    <property type="match status" value="1"/>
</dbReference>
<dbReference type="RefSeq" id="WP_003333162.1">
    <property type="nucleotide sequence ID" value="NZ_AJLR01000149.1"/>
</dbReference>
<dbReference type="GO" id="GO:0000155">
    <property type="term" value="F:phosphorelay sensor kinase activity"/>
    <property type="evidence" value="ECO:0007669"/>
    <property type="project" value="InterPro"/>
</dbReference>
<evidence type="ECO:0000256" key="15">
    <source>
        <dbReference type="SAM" id="Phobius"/>
    </source>
</evidence>
<keyword evidence="5" id="KW-0597">Phosphoprotein</keyword>
<evidence type="ECO:0000256" key="2">
    <source>
        <dbReference type="ARBA" id="ARBA00004651"/>
    </source>
</evidence>
<dbReference type="GO" id="GO:0005886">
    <property type="term" value="C:plasma membrane"/>
    <property type="evidence" value="ECO:0007669"/>
    <property type="project" value="UniProtKB-SubCell"/>
</dbReference>
<protein>
    <recommendedName>
        <fullName evidence="3">histidine kinase</fullName>
        <ecNumber evidence="3">2.7.13.3</ecNumber>
    </recommendedName>
</protein>
<dbReference type="InterPro" id="IPR036890">
    <property type="entry name" value="HATPase_C_sf"/>
</dbReference>
<dbReference type="InterPro" id="IPR036097">
    <property type="entry name" value="HisK_dim/P_sf"/>
</dbReference>
<evidence type="ECO:0000256" key="14">
    <source>
        <dbReference type="SAM" id="Coils"/>
    </source>
</evidence>
<gene>
    <name evidence="17" type="ORF">BAZO_19653</name>
</gene>
<dbReference type="EMBL" id="AJLR01000149">
    <property type="protein sequence ID" value="EKN63009.1"/>
    <property type="molecule type" value="Genomic_DNA"/>
</dbReference>
<evidence type="ECO:0000259" key="16">
    <source>
        <dbReference type="PROSITE" id="PS50109"/>
    </source>
</evidence>
<dbReference type="Gene3D" id="1.10.287.130">
    <property type="match status" value="1"/>
</dbReference>
<proteinExistence type="predicted"/>
<dbReference type="InterPro" id="IPR003594">
    <property type="entry name" value="HATPase_dom"/>
</dbReference>
<keyword evidence="12" id="KW-0902">Two-component regulatory system</keyword>
<dbReference type="InterPro" id="IPR050398">
    <property type="entry name" value="HssS/ArlS-like"/>
</dbReference>
<keyword evidence="11 15" id="KW-1133">Transmembrane helix</keyword>
<keyword evidence="8" id="KW-0547">Nucleotide-binding</keyword>
<evidence type="ECO:0000256" key="1">
    <source>
        <dbReference type="ARBA" id="ARBA00000085"/>
    </source>
</evidence>
<feature type="transmembrane region" description="Helical" evidence="15">
    <location>
        <begin position="410"/>
        <end position="428"/>
    </location>
</feature>
<dbReference type="InterPro" id="IPR005467">
    <property type="entry name" value="His_kinase_dom"/>
</dbReference>
<keyword evidence="18" id="KW-1185">Reference proteome</keyword>
<dbReference type="GO" id="GO:0005524">
    <property type="term" value="F:ATP binding"/>
    <property type="evidence" value="ECO:0007669"/>
    <property type="project" value="UniProtKB-KW"/>
</dbReference>
<keyword evidence="9" id="KW-0418">Kinase</keyword>
<dbReference type="EC" id="2.7.13.3" evidence="3"/>
<keyword evidence="4" id="KW-1003">Cell membrane</keyword>
<keyword evidence="13 15" id="KW-0472">Membrane</keyword>
<keyword evidence="7 15" id="KW-0812">Transmembrane</keyword>